<feature type="transmembrane region" description="Helical" evidence="5">
    <location>
        <begin position="40"/>
        <end position="58"/>
    </location>
</feature>
<evidence type="ECO:0000256" key="1">
    <source>
        <dbReference type="ARBA" id="ARBA00004141"/>
    </source>
</evidence>
<reference evidence="7" key="1">
    <citation type="journal article" date="2019" name="Int. J. Syst. Evol. Microbiol.">
        <title>The Global Catalogue of Microorganisms (GCM) 10K type strain sequencing project: providing services to taxonomists for standard genome sequencing and annotation.</title>
        <authorList>
            <consortium name="The Broad Institute Genomics Platform"/>
            <consortium name="The Broad Institute Genome Sequencing Center for Infectious Disease"/>
            <person name="Wu L."/>
            <person name="Ma J."/>
        </authorList>
    </citation>
    <scope>NUCLEOTIDE SEQUENCE [LARGE SCALE GENOMIC DNA]</scope>
    <source>
        <strain evidence="7">JCM 17728</strain>
    </source>
</reference>
<comment type="subcellular location">
    <subcellularLocation>
        <location evidence="1">Membrane</location>
        <topology evidence="1">Multi-pass membrane protein</topology>
    </subcellularLocation>
</comment>
<evidence type="ECO:0000256" key="5">
    <source>
        <dbReference type="SAM" id="Phobius"/>
    </source>
</evidence>
<accession>A0ABP8IKS2</accession>
<feature type="transmembrane region" description="Helical" evidence="5">
    <location>
        <begin position="65"/>
        <end position="82"/>
    </location>
</feature>
<name>A0ABP8IKS2_9GAMM</name>
<evidence type="ECO:0000256" key="3">
    <source>
        <dbReference type="ARBA" id="ARBA00022989"/>
    </source>
</evidence>
<keyword evidence="7" id="KW-1185">Reference proteome</keyword>
<organism evidence="6 7">
    <name type="scientific">Kangiella marina</name>
    <dbReference type="NCBI Taxonomy" id="1079178"/>
    <lineage>
        <taxon>Bacteria</taxon>
        <taxon>Pseudomonadati</taxon>
        <taxon>Pseudomonadota</taxon>
        <taxon>Gammaproteobacteria</taxon>
        <taxon>Kangiellales</taxon>
        <taxon>Kangiellaceae</taxon>
        <taxon>Kangiella</taxon>
    </lineage>
</organism>
<evidence type="ECO:0000256" key="2">
    <source>
        <dbReference type="ARBA" id="ARBA00022692"/>
    </source>
</evidence>
<comment type="caution">
    <text evidence="6">The sequence shown here is derived from an EMBL/GenBank/DDBJ whole genome shotgun (WGS) entry which is preliminary data.</text>
</comment>
<dbReference type="Pfam" id="PF13564">
    <property type="entry name" value="DoxX_2"/>
    <property type="match status" value="1"/>
</dbReference>
<dbReference type="Proteomes" id="UP001501011">
    <property type="component" value="Unassembled WGS sequence"/>
</dbReference>
<evidence type="ECO:0000313" key="6">
    <source>
        <dbReference type="EMBL" id="GAA4360959.1"/>
    </source>
</evidence>
<evidence type="ECO:0000256" key="4">
    <source>
        <dbReference type="ARBA" id="ARBA00023136"/>
    </source>
</evidence>
<feature type="transmembrane region" description="Helical" evidence="5">
    <location>
        <begin position="88"/>
        <end position="105"/>
    </location>
</feature>
<evidence type="ECO:0000313" key="7">
    <source>
        <dbReference type="Proteomes" id="UP001501011"/>
    </source>
</evidence>
<gene>
    <name evidence="6" type="ORF">GCM10023151_13720</name>
</gene>
<dbReference type="EMBL" id="BAABFV010000001">
    <property type="protein sequence ID" value="GAA4360959.1"/>
    <property type="molecule type" value="Genomic_DNA"/>
</dbReference>
<keyword evidence="2 5" id="KW-0812">Transmembrane</keyword>
<protein>
    <submittedName>
        <fullName evidence="6">DoxX family protein</fullName>
    </submittedName>
</protein>
<proteinExistence type="predicted"/>
<dbReference type="RefSeq" id="WP_345292467.1">
    <property type="nucleotide sequence ID" value="NZ_BAABFV010000001.1"/>
</dbReference>
<sequence>MKTKVLTVVLAIIFLVSGGAKLLGLEFELEAFSRWGYPLWFMYLTGVIEVVGGVALLVPRLASYAAVGLSVVMVGAVATHLINSEWVMLVIASVILALLLWRSYIGKAEIVKVIRAITGSSAAT</sequence>
<keyword evidence="3 5" id="KW-1133">Transmembrane helix</keyword>
<keyword evidence="4 5" id="KW-0472">Membrane</keyword>
<dbReference type="InterPro" id="IPR032808">
    <property type="entry name" value="DoxX"/>
</dbReference>